<dbReference type="Proteomes" id="UP000824469">
    <property type="component" value="Unassembled WGS sequence"/>
</dbReference>
<accession>A0AA38LJ02</accession>
<feature type="non-terminal residue" evidence="1">
    <location>
        <position position="75"/>
    </location>
</feature>
<organism evidence="1 2">
    <name type="scientific">Taxus chinensis</name>
    <name type="common">Chinese yew</name>
    <name type="synonym">Taxus wallichiana var. chinensis</name>
    <dbReference type="NCBI Taxonomy" id="29808"/>
    <lineage>
        <taxon>Eukaryota</taxon>
        <taxon>Viridiplantae</taxon>
        <taxon>Streptophyta</taxon>
        <taxon>Embryophyta</taxon>
        <taxon>Tracheophyta</taxon>
        <taxon>Spermatophyta</taxon>
        <taxon>Pinopsida</taxon>
        <taxon>Pinidae</taxon>
        <taxon>Conifers II</taxon>
        <taxon>Cupressales</taxon>
        <taxon>Taxaceae</taxon>
        <taxon>Taxus</taxon>
    </lineage>
</organism>
<reference evidence="1 2" key="1">
    <citation type="journal article" date="2021" name="Nat. Plants">
        <title>The Taxus genome provides insights into paclitaxel biosynthesis.</title>
        <authorList>
            <person name="Xiong X."/>
            <person name="Gou J."/>
            <person name="Liao Q."/>
            <person name="Li Y."/>
            <person name="Zhou Q."/>
            <person name="Bi G."/>
            <person name="Li C."/>
            <person name="Du R."/>
            <person name="Wang X."/>
            <person name="Sun T."/>
            <person name="Guo L."/>
            <person name="Liang H."/>
            <person name="Lu P."/>
            <person name="Wu Y."/>
            <person name="Zhang Z."/>
            <person name="Ro D.K."/>
            <person name="Shang Y."/>
            <person name="Huang S."/>
            <person name="Yan J."/>
        </authorList>
    </citation>
    <scope>NUCLEOTIDE SEQUENCE [LARGE SCALE GENOMIC DNA]</scope>
    <source>
        <strain evidence="1">Ta-2019</strain>
    </source>
</reference>
<comment type="caution">
    <text evidence="1">The sequence shown here is derived from an EMBL/GenBank/DDBJ whole genome shotgun (WGS) entry which is preliminary data.</text>
</comment>
<evidence type="ECO:0000313" key="1">
    <source>
        <dbReference type="EMBL" id="KAH9322747.1"/>
    </source>
</evidence>
<protein>
    <submittedName>
        <fullName evidence="1">Uncharacterized protein</fullName>
    </submittedName>
</protein>
<proteinExistence type="predicted"/>
<evidence type="ECO:0000313" key="2">
    <source>
        <dbReference type="Proteomes" id="UP000824469"/>
    </source>
</evidence>
<sequence>MRTSFLKRCESVPRIKFGKVGSWKLGKWQVSNQRMEVEEPSKFGSDVHGCFVGSDKHGWQRRVTGDLLKGIRHYV</sequence>
<name>A0AA38LJ02_TAXCH</name>
<dbReference type="EMBL" id="JAHRHJ020000003">
    <property type="protein sequence ID" value="KAH9322747.1"/>
    <property type="molecule type" value="Genomic_DNA"/>
</dbReference>
<dbReference type="AlphaFoldDB" id="A0AA38LJ02"/>
<gene>
    <name evidence="1" type="ORF">KI387_017386</name>
</gene>
<keyword evidence="2" id="KW-1185">Reference proteome</keyword>